<keyword evidence="5" id="KW-0808">Transferase</keyword>
<name>A0AAU9EXA1_DROMD</name>
<sequence length="1648" mass="181586">MSEDVASQTSSAVAVPPPHSPSKPSPSPIPNPTTAATTLRAREENSREPLPPATTSMQQAAAPPKPTPTPPASGQQFFQQVVSPQFASVLSSSIPETKCAVRSPISSPLAIRKNRPLLPASPKSTPPLPRKHHPLAYNAATGTISASGTALPSRLMATIASSPASSISLSSSSSPSSSPPPPVPCRAPKKQPLTASASTSTASAAGTEISLDKLLQQQQELQEKSAAATNSAKLDANFYDAEIEMMNKYLKSLPDYSELDRKLHQEFQECEDLYDRLKRQQQPLAKSNSQQSVKTAPVGPAPAAAAACSFGSSGPLSKSSSINFAQNPRVQPQQQQQPPLRLAYPSIFAQNGAEPKLQRSISSSNMPQNVNPFRPLPGKNCLQSGSNLSLNKQLMNDFWSENLSGGSGGGSSQKRQTPKRTFWNYEKICGAQLGDAGQPFKVDAKTAKKLAIFDPTVAEAAQKELQRPQQVPHAHKLQKNASLSHLDLKVRQAVTKDDLYKLICNEQPQSPATNGNPSGTLFVSRVPVKQQQQMPQPFPQQQQQQQLQALPKSVSMSHVPGAGLQRTTSRTHIPCYMKNLPSLSRSTSNSAILMSQTQRKEAPPAVAPLLAKQQPAAVAKSSSSSCVPSPRCAAAFFRRPQEAATPSNILQQQQQVETSSVGDSASLERKSEKSNSTISTSSFTVTNCCTTHLPQLSKFTSSFHIAPSMTTNATATTTTSQQQQSEQQPAGAAAAAAGASSSSMAANSNSEMPTTNTAAAGGGGGGAGAGGGTATSATKRQKDVENKLEKCLNDMLKLKTNSNSIMSQSLTAAAGGGGEQQQQQHKDPKITGASVGEGPTNASSSSSGTGGSGGNKYGGESQIPVPVQLYDPQKPLMQQQQQQRICYPIGKSNSTSQLPMGGYQRLLQQQHLHQQQQQQEQQQQQQQQQYPQHKRPFLNWNTFACSAMNGSSDPFMQQQQQHFYPPHLSHKLQQSYSSSHVAAASKQTPKSGLALFLQKNTNKENKFGQQQQQQPSLQPPPGMMPQMYGAYQAPQLQPASKMSYPRSGVGGPLTHSVSFSSAQRPTAMQQHQQQQQFHHQQQQQQHPPHSNFGLGMMSRNYYNLPKQQQQQQERKPLQTFDPYAYPKPNQMQSSVNKYQQQPQQPTHPHTQQQQQQQQQFLNASVGVGAAQGGGAAAGLQYDPNTNTQLYYASPSSSTTAGMQPQQQPPQHQQQQQQQLQQSNSVIFNHSNQQQQPHHLQQQQQQAPQLHQQQQQNEMSKSALGLHFIETAKPVIQDDADGHLIYHTGDILHHRYKIMATLGEGTFGRVVKVKDMERDYCMALKIIKNVEKYREAAKLEINALEKIAQKDPHCDHLCVKMVDWFDYHGHMCIVFEMLGLSVFDFLRENNYEPYPLDQVRHMAYQLCYSVKFLHDNRLTHTDLKPENILFVDSDYSAHYNHKINREVRRVKNTDVRLIDFGSATFDHEHHSTIVSTRHYRAPEVILELGWSQPCDVWSIGCILFELYLGITLFQTHDNREHLAMMERILGQIPYRMARNHTLYSKTKTKYFYHGKLDWDEKSSAGRYVRDHCKPLFLCQLSDSEDHCELFGLIKKMLEYEPSSRITLGEALRHPFFDRLPPHQRVGEMSSKQPLSSGSSSRERSHSLSR</sequence>
<feature type="compositionally biased region" description="Low complexity" evidence="17">
    <location>
        <begin position="166"/>
        <end position="176"/>
    </location>
</feature>
<feature type="region of interest" description="Disordered" evidence="17">
    <location>
        <begin position="908"/>
        <end position="932"/>
    </location>
</feature>
<feature type="compositionally biased region" description="Gly residues" evidence="17">
    <location>
        <begin position="760"/>
        <end position="773"/>
    </location>
</feature>
<comment type="catalytic activity">
    <reaction evidence="12">
        <text>L-seryl-[protein] + ATP = O-phospho-L-seryl-[protein] + ADP + H(+)</text>
        <dbReference type="Rhea" id="RHEA:17989"/>
        <dbReference type="Rhea" id="RHEA-COMP:9863"/>
        <dbReference type="Rhea" id="RHEA-COMP:11604"/>
        <dbReference type="ChEBI" id="CHEBI:15378"/>
        <dbReference type="ChEBI" id="CHEBI:29999"/>
        <dbReference type="ChEBI" id="CHEBI:30616"/>
        <dbReference type="ChEBI" id="CHEBI:83421"/>
        <dbReference type="ChEBI" id="CHEBI:456216"/>
        <dbReference type="EC" id="2.7.12.1"/>
    </reaction>
</comment>
<feature type="region of interest" description="Disordered" evidence="17">
    <location>
        <begin position="1"/>
        <end position="76"/>
    </location>
</feature>
<dbReference type="GO" id="GO:0004713">
    <property type="term" value="F:protein tyrosine kinase activity"/>
    <property type="evidence" value="ECO:0007669"/>
    <property type="project" value="UniProtKB-KW"/>
</dbReference>
<evidence type="ECO:0000313" key="19">
    <source>
        <dbReference type="EMBL" id="BFF90902.1"/>
    </source>
</evidence>
<dbReference type="PROSITE" id="PS50011">
    <property type="entry name" value="PROTEIN_KINASE_DOM"/>
    <property type="match status" value="1"/>
</dbReference>
<evidence type="ECO:0000256" key="4">
    <source>
        <dbReference type="ARBA" id="ARBA00022553"/>
    </source>
</evidence>
<dbReference type="PANTHER" id="PTHR45646">
    <property type="entry name" value="SERINE/THREONINE-PROTEIN KINASE DOA-RELATED"/>
    <property type="match status" value="1"/>
</dbReference>
<feature type="compositionally biased region" description="Low complexity" evidence="17">
    <location>
        <begin position="1628"/>
        <end position="1638"/>
    </location>
</feature>
<feature type="compositionally biased region" description="Low complexity" evidence="17">
    <location>
        <begin position="1232"/>
        <end position="1255"/>
    </location>
</feature>
<dbReference type="GO" id="GO:0005524">
    <property type="term" value="F:ATP binding"/>
    <property type="evidence" value="ECO:0007669"/>
    <property type="project" value="UniProtKB-UniRule"/>
</dbReference>
<feature type="compositionally biased region" description="Polar residues" evidence="17">
    <location>
        <begin position="644"/>
        <end position="663"/>
    </location>
</feature>
<dbReference type="GO" id="GO:0004712">
    <property type="term" value="F:protein serine/threonine/tyrosine kinase activity"/>
    <property type="evidence" value="ECO:0007669"/>
    <property type="project" value="UniProtKB-EC"/>
</dbReference>
<evidence type="ECO:0000256" key="12">
    <source>
        <dbReference type="ARBA" id="ARBA00049003"/>
    </source>
</evidence>
<keyword evidence="9" id="KW-0829">Tyrosine-protein kinase</keyword>
<evidence type="ECO:0000259" key="18">
    <source>
        <dbReference type="PROSITE" id="PS50011"/>
    </source>
</evidence>
<dbReference type="GO" id="GO:0043484">
    <property type="term" value="P:regulation of RNA splicing"/>
    <property type="evidence" value="ECO:0007669"/>
    <property type="project" value="TreeGrafter"/>
</dbReference>
<feature type="compositionally biased region" description="Polar residues" evidence="17">
    <location>
        <begin position="1055"/>
        <end position="1068"/>
    </location>
</feature>
<keyword evidence="7" id="KW-0418">Kinase</keyword>
<feature type="region of interest" description="Disordered" evidence="17">
    <location>
        <begin position="166"/>
        <end position="204"/>
    </location>
</feature>
<evidence type="ECO:0000313" key="20">
    <source>
        <dbReference type="Proteomes" id="UP001500889"/>
    </source>
</evidence>
<dbReference type="CDD" id="cd14134">
    <property type="entry name" value="PKc_CLK"/>
    <property type="match status" value="1"/>
</dbReference>
<dbReference type="InterPro" id="IPR011009">
    <property type="entry name" value="Kinase-like_dom_sf"/>
</dbReference>
<comment type="catalytic activity">
    <reaction evidence="14">
        <text>L-tyrosyl-[protein] + ATP = O-phospho-L-tyrosyl-[protein] + ADP + H(+)</text>
        <dbReference type="Rhea" id="RHEA:10596"/>
        <dbReference type="Rhea" id="RHEA-COMP:10136"/>
        <dbReference type="Rhea" id="RHEA-COMP:20101"/>
        <dbReference type="ChEBI" id="CHEBI:15378"/>
        <dbReference type="ChEBI" id="CHEBI:30616"/>
        <dbReference type="ChEBI" id="CHEBI:46858"/>
        <dbReference type="ChEBI" id="CHEBI:61978"/>
        <dbReference type="ChEBI" id="CHEBI:456216"/>
        <dbReference type="EC" id="2.7.12.1"/>
    </reaction>
</comment>
<dbReference type="GO" id="GO:0004674">
    <property type="term" value="F:protein serine/threonine kinase activity"/>
    <property type="evidence" value="ECO:0007669"/>
    <property type="project" value="UniProtKB-KW"/>
</dbReference>
<evidence type="ECO:0000256" key="6">
    <source>
        <dbReference type="ARBA" id="ARBA00022741"/>
    </source>
</evidence>
<comment type="similarity">
    <text evidence="11">Belongs to the protein kinase superfamily. CMGC Ser/Thr protein kinase family. Lammer subfamily.</text>
</comment>
<dbReference type="Proteomes" id="UP001500889">
    <property type="component" value="Chromosome O"/>
</dbReference>
<evidence type="ECO:0000256" key="14">
    <source>
        <dbReference type="ARBA" id="ARBA00051680"/>
    </source>
</evidence>
<dbReference type="FunFam" id="1.10.510.10:FF:000145">
    <property type="entry name" value="Dual specificity protein kinase CLK2"/>
    <property type="match status" value="1"/>
</dbReference>
<feature type="binding site" evidence="15">
    <location>
        <position position="1324"/>
    </location>
    <ligand>
        <name>ATP</name>
        <dbReference type="ChEBI" id="CHEBI:30616"/>
    </ligand>
</feature>
<feature type="compositionally biased region" description="Polar residues" evidence="17">
    <location>
        <begin position="1129"/>
        <end position="1138"/>
    </location>
</feature>
<feature type="compositionally biased region" description="Polar residues" evidence="17">
    <location>
        <begin position="1186"/>
        <end position="1202"/>
    </location>
</feature>
<evidence type="ECO:0000256" key="3">
    <source>
        <dbReference type="ARBA" id="ARBA00022527"/>
    </source>
</evidence>
<feature type="region of interest" description="Disordered" evidence="17">
    <location>
        <begin position="1186"/>
        <end position="1258"/>
    </location>
</feature>
<dbReference type="SMART" id="SM00220">
    <property type="entry name" value="S_TKc"/>
    <property type="match status" value="1"/>
</dbReference>
<feature type="compositionally biased region" description="Basic and acidic residues" evidence="17">
    <location>
        <begin position="1639"/>
        <end position="1648"/>
    </location>
</feature>
<feature type="region of interest" description="Disordered" evidence="17">
    <location>
        <begin position="93"/>
        <end position="140"/>
    </location>
</feature>
<dbReference type="Pfam" id="PF00069">
    <property type="entry name" value="Pkinase"/>
    <property type="match status" value="1"/>
</dbReference>
<dbReference type="InterPro" id="IPR008271">
    <property type="entry name" value="Ser/Thr_kinase_AS"/>
</dbReference>
<keyword evidence="20" id="KW-1185">Reference proteome</keyword>
<dbReference type="EC" id="2.7.12.1" evidence="2"/>
<dbReference type="Gene3D" id="3.30.200.20">
    <property type="entry name" value="Phosphorylase Kinase, domain 1"/>
    <property type="match status" value="1"/>
</dbReference>
<dbReference type="PROSITE" id="PS00108">
    <property type="entry name" value="PROTEIN_KINASE_ST"/>
    <property type="match status" value="1"/>
</dbReference>
<feature type="compositionally biased region" description="Polar residues" evidence="17">
    <location>
        <begin position="1222"/>
        <end position="1231"/>
    </location>
</feature>
<keyword evidence="6 15" id="KW-0547">Nucleotide-binding</keyword>
<keyword evidence="16" id="KW-0175">Coiled coil</keyword>
<evidence type="ECO:0000256" key="8">
    <source>
        <dbReference type="ARBA" id="ARBA00022840"/>
    </source>
</evidence>
<evidence type="ECO:0000256" key="1">
    <source>
        <dbReference type="ARBA" id="ARBA00004123"/>
    </source>
</evidence>
<keyword evidence="8 15" id="KW-0067">ATP-binding</keyword>
<evidence type="ECO:0000256" key="10">
    <source>
        <dbReference type="ARBA" id="ARBA00023242"/>
    </source>
</evidence>
<organism evidence="19 20">
    <name type="scientific">Drosophila madeirensis</name>
    <name type="common">Fruit fly</name>
    <dbReference type="NCBI Taxonomy" id="30013"/>
    <lineage>
        <taxon>Eukaryota</taxon>
        <taxon>Metazoa</taxon>
        <taxon>Ecdysozoa</taxon>
        <taxon>Arthropoda</taxon>
        <taxon>Hexapoda</taxon>
        <taxon>Insecta</taxon>
        <taxon>Pterygota</taxon>
        <taxon>Neoptera</taxon>
        <taxon>Endopterygota</taxon>
        <taxon>Diptera</taxon>
        <taxon>Brachycera</taxon>
        <taxon>Muscomorpha</taxon>
        <taxon>Ephydroidea</taxon>
        <taxon>Drosophilidae</taxon>
        <taxon>Drosophila</taxon>
        <taxon>Sophophora</taxon>
    </lineage>
</organism>
<comment type="catalytic activity">
    <reaction evidence="13">
        <text>L-threonyl-[protein] + ATP = O-phospho-L-threonyl-[protein] + ADP + H(+)</text>
        <dbReference type="Rhea" id="RHEA:46608"/>
        <dbReference type="Rhea" id="RHEA-COMP:11060"/>
        <dbReference type="Rhea" id="RHEA-COMP:11605"/>
        <dbReference type="ChEBI" id="CHEBI:15378"/>
        <dbReference type="ChEBI" id="CHEBI:30013"/>
        <dbReference type="ChEBI" id="CHEBI:30616"/>
        <dbReference type="ChEBI" id="CHEBI:61977"/>
        <dbReference type="ChEBI" id="CHEBI:456216"/>
        <dbReference type="EC" id="2.7.12.1"/>
    </reaction>
</comment>
<feature type="region of interest" description="Disordered" evidence="17">
    <location>
        <begin position="1621"/>
        <end position="1648"/>
    </location>
</feature>
<feature type="region of interest" description="Disordered" evidence="17">
    <location>
        <begin position="1120"/>
        <end position="1160"/>
    </location>
</feature>
<evidence type="ECO:0000256" key="16">
    <source>
        <dbReference type="SAM" id="Coils"/>
    </source>
</evidence>
<feature type="compositionally biased region" description="Low complexity" evidence="17">
    <location>
        <begin position="908"/>
        <end position="931"/>
    </location>
</feature>
<proteinExistence type="inferred from homology"/>
<feature type="compositionally biased region" description="Low complexity" evidence="17">
    <location>
        <begin position="1069"/>
        <end position="1086"/>
    </location>
</feature>
<comment type="subcellular location">
    <subcellularLocation>
        <location evidence="1">Nucleus</location>
    </subcellularLocation>
</comment>
<feature type="compositionally biased region" description="Low complexity" evidence="17">
    <location>
        <begin position="1203"/>
        <end position="1221"/>
    </location>
</feature>
<feature type="region of interest" description="Disordered" evidence="17">
    <location>
        <begin position="1005"/>
        <end position="1097"/>
    </location>
</feature>
<evidence type="ECO:0000256" key="5">
    <source>
        <dbReference type="ARBA" id="ARBA00022679"/>
    </source>
</evidence>
<feature type="domain" description="Protein kinase" evidence="18">
    <location>
        <begin position="1295"/>
        <end position="1615"/>
    </location>
</feature>
<feature type="compositionally biased region" description="Gly residues" evidence="17">
    <location>
        <begin position="848"/>
        <end position="857"/>
    </location>
</feature>
<keyword evidence="4" id="KW-0597">Phosphoprotein</keyword>
<dbReference type="FunFam" id="3.30.200.20:FF:000061">
    <property type="entry name" value="Dual specificity protein kinase CLK2"/>
    <property type="match status" value="1"/>
</dbReference>
<feature type="compositionally biased region" description="Pro residues" evidence="17">
    <location>
        <begin position="15"/>
        <end position="31"/>
    </location>
</feature>
<evidence type="ECO:0000256" key="13">
    <source>
        <dbReference type="ARBA" id="ARBA00049308"/>
    </source>
</evidence>
<dbReference type="SUPFAM" id="SSF56112">
    <property type="entry name" value="Protein kinase-like (PK-like)"/>
    <property type="match status" value="1"/>
</dbReference>
<feature type="compositionally biased region" description="Low complexity" evidence="17">
    <location>
        <begin position="194"/>
        <end position="204"/>
    </location>
</feature>
<evidence type="ECO:0000256" key="17">
    <source>
        <dbReference type="SAM" id="MobiDB-lite"/>
    </source>
</evidence>
<keyword evidence="3" id="KW-0723">Serine/threonine-protein kinase</keyword>
<evidence type="ECO:0000256" key="7">
    <source>
        <dbReference type="ARBA" id="ARBA00022777"/>
    </source>
</evidence>
<accession>A0AAU9EXA1</accession>
<dbReference type="InterPro" id="IPR017441">
    <property type="entry name" value="Protein_kinase_ATP_BS"/>
</dbReference>
<reference evidence="19 20" key="1">
    <citation type="submission" date="2024-02" db="EMBL/GenBank/DDBJ databases">
        <title>A chromosome-level genome assembly of Drosophila madeirensis, a fruit fly species endemic to Madeira island.</title>
        <authorList>
            <person name="Tomihara K."/>
            <person name="Llopart A."/>
            <person name="Yamamoto D."/>
        </authorList>
    </citation>
    <scope>NUCLEOTIDE SEQUENCE [LARGE SCALE GENOMIC DNA]</scope>
    <source>
        <strain evidence="19 20">RF1</strain>
    </source>
</reference>
<dbReference type="GO" id="GO:0005634">
    <property type="term" value="C:nucleus"/>
    <property type="evidence" value="ECO:0007669"/>
    <property type="project" value="UniProtKB-SubCell"/>
</dbReference>
<evidence type="ECO:0000256" key="2">
    <source>
        <dbReference type="ARBA" id="ARBA00013203"/>
    </source>
</evidence>
<dbReference type="PANTHER" id="PTHR45646:SF11">
    <property type="entry name" value="SERINE_THREONINE-PROTEIN KINASE DOA"/>
    <property type="match status" value="1"/>
</dbReference>
<feature type="region of interest" description="Disordered" evidence="17">
    <location>
        <begin position="812"/>
        <end position="863"/>
    </location>
</feature>
<evidence type="ECO:0000256" key="15">
    <source>
        <dbReference type="PROSITE-ProRule" id="PRU10141"/>
    </source>
</evidence>
<feature type="region of interest" description="Disordered" evidence="17">
    <location>
        <begin position="713"/>
        <end position="783"/>
    </location>
</feature>
<evidence type="ECO:0000256" key="9">
    <source>
        <dbReference type="ARBA" id="ARBA00023137"/>
    </source>
</evidence>
<feature type="region of interest" description="Disordered" evidence="17">
    <location>
        <begin position="319"/>
        <end position="338"/>
    </location>
</feature>
<evidence type="ECO:0000256" key="11">
    <source>
        <dbReference type="ARBA" id="ARBA00037966"/>
    </source>
</evidence>
<dbReference type="InterPro" id="IPR051175">
    <property type="entry name" value="CLK_kinases"/>
</dbReference>
<feature type="compositionally biased region" description="Low complexity" evidence="17">
    <location>
        <begin position="1139"/>
        <end position="1160"/>
    </location>
</feature>
<feature type="compositionally biased region" description="Low complexity" evidence="17">
    <location>
        <begin position="713"/>
        <end position="759"/>
    </location>
</feature>
<keyword evidence="10" id="KW-0539">Nucleus</keyword>
<dbReference type="PROSITE" id="PS00107">
    <property type="entry name" value="PROTEIN_KINASE_ATP"/>
    <property type="match status" value="1"/>
</dbReference>
<protein>
    <recommendedName>
        <fullName evidence="2">dual-specificity kinase</fullName>
        <ecNumber evidence="2">2.7.12.1</ecNumber>
    </recommendedName>
</protein>
<dbReference type="Gene3D" id="1.10.510.10">
    <property type="entry name" value="Transferase(Phosphotransferase) domain 1"/>
    <property type="match status" value="1"/>
</dbReference>
<dbReference type="InterPro" id="IPR000719">
    <property type="entry name" value="Prot_kinase_dom"/>
</dbReference>
<feature type="coiled-coil region" evidence="16">
    <location>
        <begin position="204"/>
        <end position="231"/>
    </location>
</feature>
<dbReference type="EMBL" id="AP029263">
    <property type="protein sequence ID" value="BFF90902.1"/>
    <property type="molecule type" value="Genomic_DNA"/>
</dbReference>
<feature type="region of interest" description="Disordered" evidence="17">
    <location>
        <begin position="644"/>
        <end position="677"/>
    </location>
</feature>
<gene>
    <name evidence="19" type="ORF">DMAD_09329</name>
</gene>